<evidence type="ECO:0000256" key="5">
    <source>
        <dbReference type="ARBA" id="ARBA00023180"/>
    </source>
</evidence>
<dbReference type="FunFam" id="3.10.250.10:FF:000007">
    <property type="entry name" value="Soluble scavenger receptor cysteine-rich domain-containing protein SSC5D"/>
    <property type="match status" value="2"/>
</dbReference>
<keyword evidence="13" id="KW-1185">Reference proteome</keyword>
<feature type="compositionally biased region" description="Low complexity" evidence="10">
    <location>
        <begin position="139"/>
        <end position="152"/>
    </location>
</feature>
<dbReference type="Proteomes" id="UP000092124">
    <property type="component" value="Unassembled WGS sequence"/>
</dbReference>
<dbReference type="SUPFAM" id="SSF56487">
    <property type="entry name" value="SRCR-like"/>
    <property type="match status" value="2"/>
</dbReference>
<feature type="domain" description="SRCR" evidence="11">
    <location>
        <begin position="197"/>
        <end position="297"/>
    </location>
</feature>
<comment type="function">
    <text evidence="6">Binds to extracellular matrix proteins. Binds to pathogen-associated molecular patterns (PAMPs) present on the cell walls of Gram-positive and Gram-negative bacteria and fungi, behaving as a pattern recognition receptor (PRR). Induces bacterial and fungal aggregation and subsequent inhibition of PAMP-induced cytokine release. Does not possess intrinsic bactericidal activity. May play a role in the innate defense and homeostasis of certain epithelial surfaces.</text>
</comment>
<proteinExistence type="predicted"/>
<feature type="disulfide bond" evidence="9">
    <location>
        <begin position="56"/>
        <end position="117"/>
    </location>
</feature>
<reference evidence="12 13" key="1">
    <citation type="submission" date="2016-06" db="EMBL/GenBank/DDBJ databases">
        <title>The Draft Genome Sequence and Annotation of the Desert Woodrat Neotoma lepida.</title>
        <authorList>
            <person name="Campbell M."/>
            <person name="Oakeson K.F."/>
            <person name="Yandell M."/>
            <person name="Halpert J.R."/>
            <person name="Dearing D."/>
        </authorList>
    </citation>
    <scope>NUCLEOTIDE SEQUENCE [LARGE SCALE GENOMIC DNA]</scope>
    <source>
        <strain evidence="12">417</strain>
        <tissue evidence="12">Liver</tissue>
    </source>
</reference>
<protein>
    <recommendedName>
        <fullName evidence="8">Soluble scavenger receptor cysteine-rich domain-containing protein SSC5D</fullName>
    </recommendedName>
</protein>
<sequence>HRAPVWSHSFPFTPSERLRLADGPHSCAGRLEVWYSGRWGTVCDDGWDLRDAAVACRVLGCGGALAAPGGAFFGEGTGPVWLSELACRGSEGQLGICPHRGWKAHICSHEEDAGVVCVGQRAANSREDSASLLDGDPWLPLSGELSPSSEEPPVTHAPQPAASSQNGPRKKNPRPPKQAKSTRAPVLTNGAPRQERLRLVSGPHGCAGRLEVWHGGRWGTVCDDGWDLRDAAVACRELGCGGALAAPGGARFGPGSGPVWMDDVGCGGGEQALRDCPRSPWGRSNCDHTEDAGLVCTDPSSSLPQETVKVYLSTDSLAKWDRNLRLACQASAFGGAMNLETETKGWGPWKGTWGLPPPLTLSSPFYLPSFPSPHILVSCWHDSALIHSS</sequence>
<keyword evidence="5" id="KW-0325">Glycoprotein</keyword>
<name>A0A1A6GM30_NEOLE</name>
<dbReference type="OrthoDB" id="9623674at2759"/>
<dbReference type="InterPro" id="IPR001190">
    <property type="entry name" value="SRCR"/>
</dbReference>
<dbReference type="GO" id="GO:0004252">
    <property type="term" value="F:serine-type endopeptidase activity"/>
    <property type="evidence" value="ECO:0007669"/>
    <property type="project" value="TreeGrafter"/>
</dbReference>
<dbReference type="SMART" id="SM00202">
    <property type="entry name" value="SR"/>
    <property type="match status" value="2"/>
</dbReference>
<feature type="disulfide bond" evidence="9">
    <location>
        <begin position="235"/>
        <end position="296"/>
    </location>
</feature>
<evidence type="ECO:0000256" key="7">
    <source>
        <dbReference type="ARBA" id="ARBA00064153"/>
    </source>
</evidence>
<gene>
    <name evidence="12" type="ORF">A6R68_04672</name>
</gene>
<dbReference type="PROSITE" id="PS00420">
    <property type="entry name" value="SRCR_1"/>
    <property type="match status" value="2"/>
</dbReference>
<evidence type="ECO:0000256" key="4">
    <source>
        <dbReference type="ARBA" id="ARBA00023170"/>
    </source>
</evidence>
<evidence type="ECO:0000256" key="3">
    <source>
        <dbReference type="ARBA" id="ARBA00023157"/>
    </source>
</evidence>
<evidence type="ECO:0000256" key="8">
    <source>
        <dbReference type="ARBA" id="ARBA00069168"/>
    </source>
</evidence>
<comment type="caution">
    <text evidence="12">The sequence shown here is derived from an EMBL/GenBank/DDBJ whole genome shotgun (WGS) entry which is preliminary data.</text>
</comment>
<feature type="non-terminal residue" evidence="12">
    <location>
        <position position="1"/>
    </location>
</feature>
<accession>A0A1A6GM30</accession>
<dbReference type="AlphaFoldDB" id="A0A1A6GM30"/>
<organism evidence="12 13">
    <name type="scientific">Neotoma lepida</name>
    <name type="common">Desert woodrat</name>
    <dbReference type="NCBI Taxonomy" id="56216"/>
    <lineage>
        <taxon>Eukaryota</taxon>
        <taxon>Metazoa</taxon>
        <taxon>Chordata</taxon>
        <taxon>Craniata</taxon>
        <taxon>Vertebrata</taxon>
        <taxon>Euteleostomi</taxon>
        <taxon>Mammalia</taxon>
        <taxon>Eutheria</taxon>
        <taxon>Euarchontoglires</taxon>
        <taxon>Glires</taxon>
        <taxon>Rodentia</taxon>
        <taxon>Myomorpha</taxon>
        <taxon>Muroidea</taxon>
        <taxon>Cricetidae</taxon>
        <taxon>Neotominae</taxon>
        <taxon>Neotoma</taxon>
    </lineage>
</organism>
<feature type="non-terminal residue" evidence="12">
    <location>
        <position position="389"/>
    </location>
</feature>
<keyword evidence="1" id="KW-0732">Signal</keyword>
<evidence type="ECO:0000259" key="11">
    <source>
        <dbReference type="PROSITE" id="PS50287"/>
    </source>
</evidence>
<dbReference type="GO" id="GO:0005886">
    <property type="term" value="C:plasma membrane"/>
    <property type="evidence" value="ECO:0007669"/>
    <property type="project" value="TreeGrafter"/>
</dbReference>
<dbReference type="Gene3D" id="3.10.250.10">
    <property type="entry name" value="SRCR-like domain"/>
    <property type="match status" value="2"/>
</dbReference>
<keyword evidence="3 9" id="KW-1015">Disulfide bond</keyword>
<evidence type="ECO:0000256" key="6">
    <source>
        <dbReference type="ARBA" id="ARBA00058074"/>
    </source>
</evidence>
<evidence type="ECO:0000256" key="1">
    <source>
        <dbReference type="ARBA" id="ARBA00022729"/>
    </source>
</evidence>
<feature type="disulfide bond" evidence="9">
    <location>
        <begin position="266"/>
        <end position="276"/>
    </location>
</feature>
<comment type="subunit">
    <text evidence="7">Interacts with LGALS1 and laminin.</text>
</comment>
<dbReference type="STRING" id="56216.A0A1A6GM30"/>
<dbReference type="Pfam" id="PF00530">
    <property type="entry name" value="SRCR"/>
    <property type="match status" value="2"/>
</dbReference>
<dbReference type="PANTHER" id="PTHR48071:SF27">
    <property type="entry name" value="SCAVENGER RECEPTOR CYSTEINE-RICH TYPE 1 PROTEIN M130-LIKE"/>
    <property type="match status" value="1"/>
</dbReference>
<feature type="region of interest" description="Disordered" evidence="10">
    <location>
        <begin position="128"/>
        <end position="196"/>
    </location>
</feature>
<dbReference type="PRINTS" id="PR00258">
    <property type="entry name" value="SPERACTRCPTR"/>
</dbReference>
<keyword evidence="2" id="KW-0677">Repeat</keyword>
<evidence type="ECO:0000313" key="13">
    <source>
        <dbReference type="Proteomes" id="UP000092124"/>
    </source>
</evidence>
<feature type="domain" description="SRCR" evidence="11">
    <location>
        <begin position="18"/>
        <end position="118"/>
    </location>
</feature>
<evidence type="ECO:0000256" key="9">
    <source>
        <dbReference type="PROSITE-ProRule" id="PRU00196"/>
    </source>
</evidence>
<evidence type="ECO:0000256" key="10">
    <source>
        <dbReference type="SAM" id="MobiDB-lite"/>
    </source>
</evidence>
<feature type="disulfide bond" evidence="9">
    <location>
        <begin position="43"/>
        <end position="107"/>
    </location>
</feature>
<dbReference type="PANTHER" id="PTHR48071">
    <property type="entry name" value="SRCR DOMAIN-CONTAINING PROTEIN"/>
    <property type="match status" value="1"/>
</dbReference>
<dbReference type="PROSITE" id="PS50287">
    <property type="entry name" value="SRCR_2"/>
    <property type="match status" value="2"/>
</dbReference>
<dbReference type="InterPro" id="IPR036772">
    <property type="entry name" value="SRCR-like_dom_sf"/>
</dbReference>
<feature type="disulfide bond" evidence="9">
    <location>
        <begin position="222"/>
        <end position="286"/>
    </location>
</feature>
<evidence type="ECO:0000313" key="12">
    <source>
        <dbReference type="EMBL" id="OBS66780.1"/>
    </source>
</evidence>
<evidence type="ECO:0000256" key="2">
    <source>
        <dbReference type="ARBA" id="ARBA00022737"/>
    </source>
</evidence>
<feature type="disulfide bond" evidence="9">
    <location>
        <begin position="87"/>
        <end position="97"/>
    </location>
</feature>
<dbReference type="GO" id="GO:0031638">
    <property type="term" value="P:zymogen activation"/>
    <property type="evidence" value="ECO:0007669"/>
    <property type="project" value="TreeGrafter"/>
</dbReference>
<dbReference type="EMBL" id="LZPO01087183">
    <property type="protein sequence ID" value="OBS66780.1"/>
    <property type="molecule type" value="Genomic_DNA"/>
</dbReference>
<keyword evidence="4" id="KW-0675">Receptor</keyword>